<dbReference type="Pfam" id="PF00034">
    <property type="entry name" value="Cytochrom_C"/>
    <property type="match status" value="1"/>
</dbReference>
<dbReference type="RefSeq" id="WP_142903515.1">
    <property type="nucleotide sequence ID" value="NZ_ML660090.1"/>
</dbReference>
<dbReference type="OrthoDB" id="8480010at2"/>
<organism evidence="7 8">
    <name type="scientific">Exilibacterium tricleocarpae</name>
    <dbReference type="NCBI Taxonomy" id="2591008"/>
    <lineage>
        <taxon>Bacteria</taxon>
        <taxon>Pseudomonadati</taxon>
        <taxon>Pseudomonadota</taxon>
        <taxon>Gammaproteobacteria</taxon>
        <taxon>Cellvibrionales</taxon>
        <taxon>Cellvibrionaceae</taxon>
        <taxon>Exilibacterium</taxon>
    </lineage>
</organism>
<sequence length="149" mass="16368">MKKFSLCVLLPLTLLAAGCDTGPESPRGFSLPVGDAAKGEVVFQEFNCTACHTLKGKEGTSDSDAEVPVVLGGKVTRVKTYAELVTSIINPSHRLAKGYPEEVIQENGQSKMTNFNAIMTVEQLANLVTFLQPHYELEKYEPTYYPSFY</sequence>
<feature type="signal peptide" evidence="5">
    <location>
        <begin position="1"/>
        <end position="16"/>
    </location>
</feature>
<evidence type="ECO:0000259" key="6">
    <source>
        <dbReference type="PROSITE" id="PS51007"/>
    </source>
</evidence>
<evidence type="ECO:0000313" key="8">
    <source>
        <dbReference type="Proteomes" id="UP000319732"/>
    </source>
</evidence>
<dbReference type="GO" id="GO:0046872">
    <property type="term" value="F:metal ion binding"/>
    <property type="evidence" value="ECO:0007669"/>
    <property type="project" value="UniProtKB-KW"/>
</dbReference>
<feature type="domain" description="Cytochrome c" evidence="6">
    <location>
        <begin position="34"/>
        <end position="135"/>
    </location>
</feature>
<gene>
    <name evidence="7" type="ORF">FKG94_07095</name>
</gene>
<keyword evidence="2 4" id="KW-0479">Metal-binding</keyword>
<evidence type="ECO:0000256" key="4">
    <source>
        <dbReference type="PROSITE-ProRule" id="PRU00433"/>
    </source>
</evidence>
<dbReference type="PROSITE" id="PS51257">
    <property type="entry name" value="PROKAR_LIPOPROTEIN"/>
    <property type="match status" value="1"/>
</dbReference>
<keyword evidence="1 4" id="KW-0349">Heme</keyword>
<dbReference type="InterPro" id="IPR036909">
    <property type="entry name" value="Cyt_c-like_dom_sf"/>
</dbReference>
<dbReference type="InterPro" id="IPR009056">
    <property type="entry name" value="Cyt_c-like_dom"/>
</dbReference>
<dbReference type="EMBL" id="VHSG01000007">
    <property type="protein sequence ID" value="TQV82499.1"/>
    <property type="molecule type" value="Genomic_DNA"/>
</dbReference>
<dbReference type="GO" id="GO:0020037">
    <property type="term" value="F:heme binding"/>
    <property type="evidence" value="ECO:0007669"/>
    <property type="project" value="InterPro"/>
</dbReference>
<dbReference type="SUPFAM" id="SSF46626">
    <property type="entry name" value="Cytochrome c"/>
    <property type="match status" value="1"/>
</dbReference>
<evidence type="ECO:0000256" key="2">
    <source>
        <dbReference type="ARBA" id="ARBA00022723"/>
    </source>
</evidence>
<name>A0A545TZ53_9GAMM</name>
<dbReference type="GO" id="GO:0009055">
    <property type="term" value="F:electron transfer activity"/>
    <property type="evidence" value="ECO:0007669"/>
    <property type="project" value="InterPro"/>
</dbReference>
<keyword evidence="5" id="KW-0732">Signal</keyword>
<keyword evidence="8" id="KW-1185">Reference proteome</keyword>
<dbReference type="AlphaFoldDB" id="A0A545TZ53"/>
<dbReference type="Gene3D" id="1.10.760.10">
    <property type="entry name" value="Cytochrome c-like domain"/>
    <property type="match status" value="1"/>
</dbReference>
<evidence type="ECO:0000313" key="7">
    <source>
        <dbReference type="EMBL" id="TQV82499.1"/>
    </source>
</evidence>
<feature type="chain" id="PRO_5022185927" evidence="5">
    <location>
        <begin position="17"/>
        <end position="149"/>
    </location>
</feature>
<evidence type="ECO:0000256" key="5">
    <source>
        <dbReference type="SAM" id="SignalP"/>
    </source>
</evidence>
<proteinExistence type="predicted"/>
<accession>A0A545TZ53</accession>
<keyword evidence="3 4" id="KW-0408">Iron</keyword>
<evidence type="ECO:0000256" key="1">
    <source>
        <dbReference type="ARBA" id="ARBA00022617"/>
    </source>
</evidence>
<reference evidence="7 8" key="1">
    <citation type="submission" date="2019-06" db="EMBL/GenBank/DDBJ databases">
        <title>Whole genome sequence for Cellvibrionaceae sp. R142.</title>
        <authorList>
            <person name="Wang G."/>
        </authorList>
    </citation>
    <scope>NUCLEOTIDE SEQUENCE [LARGE SCALE GENOMIC DNA]</scope>
    <source>
        <strain evidence="7 8">R142</strain>
    </source>
</reference>
<protein>
    <submittedName>
        <fullName evidence="7">C-type cytochrome</fullName>
    </submittedName>
</protein>
<dbReference type="PROSITE" id="PS51007">
    <property type="entry name" value="CYTC"/>
    <property type="match status" value="1"/>
</dbReference>
<dbReference type="Proteomes" id="UP000319732">
    <property type="component" value="Unassembled WGS sequence"/>
</dbReference>
<evidence type="ECO:0000256" key="3">
    <source>
        <dbReference type="ARBA" id="ARBA00023004"/>
    </source>
</evidence>
<comment type="caution">
    <text evidence="7">The sequence shown here is derived from an EMBL/GenBank/DDBJ whole genome shotgun (WGS) entry which is preliminary data.</text>
</comment>